<dbReference type="Proteomes" id="UP000085678">
    <property type="component" value="Unplaced"/>
</dbReference>
<dbReference type="InterPro" id="IPR038577">
    <property type="entry name" value="GT10-like_C_sf"/>
</dbReference>
<dbReference type="FunCoup" id="A0A1S3JCY3">
    <property type="interactions" value="92"/>
</dbReference>
<keyword evidence="7" id="KW-0735">Signal-anchor</keyword>
<evidence type="ECO:0000256" key="12">
    <source>
        <dbReference type="RuleBase" id="RU003832"/>
    </source>
</evidence>
<comment type="subcellular location">
    <subcellularLocation>
        <location evidence="1">Golgi apparatus membrane</location>
        <topology evidence="1">Single-pass type II membrane protein</topology>
    </subcellularLocation>
    <subcellularLocation>
        <location evidence="12">Golgi apparatus</location>
        <location evidence="12">Golgi stack membrane</location>
        <topology evidence="12">Single-pass type II membrane protein</topology>
    </subcellularLocation>
</comment>
<evidence type="ECO:0000256" key="1">
    <source>
        <dbReference type="ARBA" id="ARBA00004323"/>
    </source>
</evidence>
<dbReference type="InParanoid" id="A0A1S3JCY3"/>
<dbReference type="FunFam" id="3.40.50.11660:FF:000004">
    <property type="entry name" value="Glycoprotein 3-alpha-L-fucosyltransferase A"/>
    <property type="match status" value="1"/>
</dbReference>
<evidence type="ECO:0000256" key="10">
    <source>
        <dbReference type="ARBA" id="ARBA00023136"/>
    </source>
</evidence>
<evidence type="ECO:0000259" key="13">
    <source>
        <dbReference type="Pfam" id="PF00852"/>
    </source>
</evidence>
<evidence type="ECO:0000313" key="16">
    <source>
        <dbReference type="RefSeq" id="XP_013408275.1"/>
    </source>
</evidence>
<reference evidence="16" key="2">
    <citation type="submission" date="2025-08" db="UniProtKB">
        <authorList>
            <consortium name="RefSeq"/>
        </authorList>
    </citation>
    <scope>IDENTIFICATION</scope>
</reference>
<dbReference type="GeneID" id="106172205"/>
<dbReference type="InterPro" id="IPR001503">
    <property type="entry name" value="Glyco_trans_10"/>
</dbReference>
<evidence type="ECO:0000256" key="8">
    <source>
        <dbReference type="ARBA" id="ARBA00022989"/>
    </source>
</evidence>
<evidence type="ECO:0000256" key="9">
    <source>
        <dbReference type="ARBA" id="ARBA00023034"/>
    </source>
</evidence>
<comment type="pathway">
    <text evidence="2">Protein modification; protein glycosylation.</text>
</comment>
<dbReference type="Pfam" id="PF00852">
    <property type="entry name" value="Glyco_transf_10"/>
    <property type="match status" value="1"/>
</dbReference>
<dbReference type="STRING" id="7574.A0A1S3JCY3"/>
<dbReference type="UniPathway" id="UPA00378"/>
<evidence type="ECO:0000256" key="5">
    <source>
        <dbReference type="ARBA" id="ARBA00022679"/>
    </source>
</evidence>
<name>A0A1S3JCY3_LINAN</name>
<accession>A0A1S3JCY3</accession>
<keyword evidence="5 12" id="KW-0808">Transferase</keyword>
<dbReference type="PANTHER" id="PTHR48438:SF1">
    <property type="entry name" value="ALPHA-(1,3)-FUCOSYLTRANSFERASE C-RELATED"/>
    <property type="match status" value="1"/>
</dbReference>
<evidence type="ECO:0000256" key="3">
    <source>
        <dbReference type="ARBA" id="ARBA00008919"/>
    </source>
</evidence>
<keyword evidence="8" id="KW-1133">Transmembrane helix</keyword>
<dbReference type="OrthoDB" id="427096at2759"/>
<evidence type="ECO:0000256" key="11">
    <source>
        <dbReference type="ARBA" id="ARBA00023180"/>
    </source>
</evidence>
<evidence type="ECO:0000256" key="2">
    <source>
        <dbReference type="ARBA" id="ARBA00004922"/>
    </source>
</evidence>
<keyword evidence="4 12" id="KW-0328">Glycosyltransferase</keyword>
<organism evidence="15 16">
    <name type="scientific">Lingula anatina</name>
    <name type="common">Brachiopod</name>
    <name type="synonym">Lingula unguis</name>
    <dbReference type="NCBI Taxonomy" id="7574"/>
    <lineage>
        <taxon>Eukaryota</taxon>
        <taxon>Metazoa</taxon>
        <taxon>Spiralia</taxon>
        <taxon>Lophotrochozoa</taxon>
        <taxon>Brachiopoda</taxon>
        <taxon>Linguliformea</taxon>
        <taxon>Lingulata</taxon>
        <taxon>Lingulida</taxon>
        <taxon>Linguloidea</taxon>
        <taxon>Lingulidae</taxon>
        <taxon>Lingula</taxon>
    </lineage>
</organism>
<dbReference type="EC" id="2.4.1.-" evidence="12"/>
<evidence type="ECO:0000259" key="14">
    <source>
        <dbReference type="Pfam" id="PF17039"/>
    </source>
</evidence>
<comment type="similarity">
    <text evidence="3 12">Belongs to the glycosyltransferase 10 family.</text>
</comment>
<feature type="domain" description="Fucosyltransferase C-terminal" evidence="13">
    <location>
        <begin position="169"/>
        <end position="343"/>
    </location>
</feature>
<protein>
    <recommendedName>
        <fullName evidence="12">Fucosyltransferase</fullName>
        <ecNumber evidence="12">2.4.1.-</ecNumber>
    </recommendedName>
</protein>
<sequence>MHHHVWFETKYANDDRIISQMSLAAPLVPRPPNVGDKRGAKTPKPALKTILLFNGLPKFVKPGQVQFLSEDCPVKTCYLTGDKKDSSKADAVVLGGRHPHTPSVKPQGQVWVMWGIESPKYWQMPVTLGDRINWTATYRHDSTIVTPYEKYVPHKYGTLKQGTLKNYASGKQKKVAWFASRCKSNNKREDYVKELAKYIEVDIYGPCGSKTCPKFSAECYNMLSNDYKFYLSFENSNCRDYITEKFFVNGLGNDVIPIAMGAHPDDYKRAAPPHSYIHVEDFRSAKELAEYLHKLDKNDHLYNEYFRWKGSMKKINTHFFCRLCAMVHEAENHRTWYKDIREWWGGEGVCRTEQRWTDGEPHF</sequence>
<dbReference type="InterPro" id="IPR055270">
    <property type="entry name" value="Glyco_tran_10_C"/>
</dbReference>
<keyword evidence="9 12" id="KW-0333">Golgi apparatus</keyword>
<gene>
    <name evidence="16" type="primary">LOC106172205</name>
</gene>
<keyword evidence="6 12" id="KW-0812">Transmembrane</keyword>
<feature type="domain" description="Fucosyltransferase N-terminal" evidence="14">
    <location>
        <begin position="48"/>
        <end position="148"/>
    </location>
</feature>
<reference evidence="16" key="1">
    <citation type="journal article" date="2015" name="Nat. Commun.">
        <title>The Lingula genome provides insights into brachiopod evolution and the origin of phosphate biomineralization.</title>
        <authorList>
            <person name="Luo Y.J."/>
            <person name="Takeuchi T."/>
            <person name="Koyanagi R."/>
            <person name="Yamada L."/>
            <person name="Kanda M."/>
            <person name="Khalturina M."/>
            <person name="Fujie M."/>
            <person name="Yamasaki S.I."/>
            <person name="Endo K."/>
            <person name="Satoh N."/>
        </authorList>
    </citation>
    <scope>NUCLEOTIDE SEQUENCE</scope>
</reference>
<evidence type="ECO:0000313" key="15">
    <source>
        <dbReference type="Proteomes" id="UP000085678"/>
    </source>
</evidence>
<dbReference type="Pfam" id="PF17039">
    <property type="entry name" value="Glyco_tran_10_N"/>
    <property type="match status" value="1"/>
</dbReference>
<dbReference type="SUPFAM" id="SSF53756">
    <property type="entry name" value="UDP-Glycosyltransferase/glycogen phosphorylase"/>
    <property type="match status" value="1"/>
</dbReference>
<keyword evidence="15" id="KW-1185">Reference proteome</keyword>
<dbReference type="Gene3D" id="3.40.50.11660">
    <property type="entry name" value="Glycosyl transferase family 10, C-terminal domain"/>
    <property type="match status" value="1"/>
</dbReference>
<dbReference type="InterPro" id="IPR031481">
    <property type="entry name" value="Glyco_tran_10_N"/>
</dbReference>
<keyword evidence="11" id="KW-0325">Glycoprotein</keyword>
<dbReference type="GO" id="GO:0008417">
    <property type="term" value="F:fucosyltransferase activity"/>
    <property type="evidence" value="ECO:0007669"/>
    <property type="project" value="InterPro"/>
</dbReference>
<dbReference type="GO" id="GO:0000139">
    <property type="term" value="C:Golgi membrane"/>
    <property type="evidence" value="ECO:0007669"/>
    <property type="project" value="UniProtKB-SubCell"/>
</dbReference>
<evidence type="ECO:0000256" key="7">
    <source>
        <dbReference type="ARBA" id="ARBA00022968"/>
    </source>
</evidence>
<dbReference type="GO" id="GO:0032580">
    <property type="term" value="C:Golgi cisterna membrane"/>
    <property type="evidence" value="ECO:0007669"/>
    <property type="project" value="UniProtKB-SubCell"/>
</dbReference>
<dbReference type="PANTHER" id="PTHR48438">
    <property type="entry name" value="ALPHA-(1,3)-FUCOSYLTRANSFERASE C-RELATED"/>
    <property type="match status" value="1"/>
</dbReference>
<keyword evidence="10" id="KW-0472">Membrane</keyword>
<dbReference type="KEGG" id="lak:106172205"/>
<proteinExistence type="inferred from homology"/>
<evidence type="ECO:0000256" key="6">
    <source>
        <dbReference type="ARBA" id="ARBA00022692"/>
    </source>
</evidence>
<dbReference type="AlphaFoldDB" id="A0A1S3JCY3"/>
<evidence type="ECO:0000256" key="4">
    <source>
        <dbReference type="ARBA" id="ARBA00022676"/>
    </source>
</evidence>
<dbReference type="RefSeq" id="XP_013408275.1">
    <property type="nucleotide sequence ID" value="XM_013552821.1"/>
</dbReference>